<dbReference type="EMBL" id="JAMZEB010000002">
    <property type="protein sequence ID" value="MCP2363041.1"/>
    <property type="molecule type" value="Genomic_DNA"/>
</dbReference>
<dbReference type="CDD" id="cd00093">
    <property type="entry name" value="HTH_XRE"/>
    <property type="match status" value="1"/>
</dbReference>
<comment type="caution">
    <text evidence="1">The sequence shown here is derived from an EMBL/GenBank/DDBJ whole genome shotgun (WGS) entry which is preliminary data.</text>
</comment>
<dbReference type="SUPFAM" id="SSF47413">
    <property type="entry name" value="lambda repressor-like DNA-binding domains"/>
    <property type="match status" value="1"/>
</dbReference>
<organism evidence="1 2">
    <name type="scientific">Nonomuraea thailandensis</name>
    <dbReference type="NCBI Taxonomy" id="1188745"/>
    <lineage>
        <taxon>Bacteria</taxon>
        <taxon>Bacillati</taxon>
        <taxon>Actinomycetota</taxon>
        <taxon>Actinomycetes</taxon>
        <taxon>Streptosporangiales</taxon>
        <taxon>Streptosporangiaceae</taxon>
        <taxon>Nonomuraea</taxon>
    </lineage>
</organism>
<accession>A0A9X2KAK1</accession>
<reference evidence="1" key="1">
    <citation type="submission" date="2022-06" db="EMBL/GenBank/DDBJ databases">
        <title>Sequencing the genomes of 1000 actinobacteria strains.</title>
        <authorList>
            <person name="Klenk H.-P."/>
        </authorList>
    </citation>
    <scope>NUCLEOTIDE SEQUENCE</scope>
    <source>
        <strain evidence="1">DSM 46694</strain>
    </source>
</reference>
<dbReference type="Pfam" id="PF13560">
    <property type="entry name" value="HTH_31"/>
    <property type="match status" value="1"/>
</dbReference>
<gene>
    <name evidence="1" type="ORF">HD597_010061</name>
</gene>
<dbReference type="AlphaFoldDB" id="A0A9X2KAK1"/>
<dbReference type="InterPro" id="IPR001387">
    <property type="entry name" value="Cro/C1-type_HTH"/>
</dbReference>
<dbReference type="Gene3D" id="1.10.260.40">
    <property type="entry name" value="lambda repressor-like DNA-binding domains"/>
    <property type="match status" value="1"/>
</dbReference>
<dbReference type="InterPro" id="IPR010982">
    <property type="entry name" value="Lambda_DNA-bd_dom_sf"/>
</dbReference>
<evidence type="ECO:0000313" key="2">
    <source>
        <dbReference type="Proteomes" id="UP001139648"/>
    </source>
</evidence>
<proteinExistence type="predicted"/>
<dbReference type="GO" id="GO:0003677">
    <property type="term" value="F:DNA binding"/>
    <property type="evidence" value="ECO:0007669"/>
    <property type="project" value="InterPro"/>
</dbReference>
<evidence type="ECO:0000313" key="1">
    <source>
        <dbReference type="EMBL" id="MCP2363041.1"/>
    </source>
</evidence>
<protein>
    <submittedName>
        <fullName evidence="1">Transcriptional regulator with XRE-family HTH domain</fullName>
    </submittedName>
</protein>
<dbReference type="Proteomes" id="UP001139648">
    <property type="component" value="Unassembled WGS sequence"/>
</dbReference>
<name>A0A9X2KAK1_9ACTN</name>
<dbReference type="RefSeq" id="WP_253754329.1">
    <property type="nucleotide sequence ID" value="NZ_BAABKA010000023.1"/>
</dbReference>
<keyword evidence="2" id="KW-1185">Reference proteome</keyword>
<sequence>MAKRLPAPAGIASTVRETREARGLTQTQLGGLVGRSGTHIGTFERGWGASNARVLDAIAFQLGCRWALVPLEEAHDAQE</sequence>